<sequence length="146" mass="16820">MQKAFFRHRTKLSVIVVFTLAISLVLSACDTKEDPNLKPFAKEYTENLMKGNWSRVAKDSTGEQLSVFLLLSDQLSQTEFTSDVRLVKVLKTTMIDDTTATALVHVVRDMEVEKYGRITDDRQILLSLQKVDKDWKVYRTDVVFEK</sequence>
<comment type="caution">
    <text evidence="2">The sequence shown here is derived from an EMBL/GenBank/DDBJ whole genome shotgun (WGS) entry which is preliminary data.</text>
</comment>
<reference evidence="2 3" key="1">
    <citation type="submission" date="2021-01" db="EMBL/GenBank/DDBJ databases">
        <title>Genome public.</title>
        <authorList>
            <person name="Liu C."/>
            <person name="Sun Q."/>
        </authorList>
    </citation>
    <scope>NUCLEOTIDE SEQUENCE [LARGE SCALE GENOMIC DNA]</scope>
    <source>
        <strain evidence="2 3">YIM B02564</strain>
    </source>
</reference>
<keyword evidence="1" id="KW-0732">Signal</keyword>
<evidence type="ECO:0000256" key="1">
    <source>
        <dbReference type="SAM" id="SignalP"/>
    </source>
</evidence>
<evidence type="ECO:0000313" key="3">
    <source>
        <dbReference type="Proteomes" id="UP000623967"/>
    </source>
</evidence>
<dbReference type="PROSITE" id="PS51257">
    <property type="entry name" value="PROKAR_LIPOPROTEIN"/>
    <property type="match status" value="1"/>
</dbReference>
<keyword evidence="3" id="KW-1185">Reference proteome</keyword>
<feature type="chain" id="PRO_5046857140" description="DUF4878 domain-containing protein" evidence="1">
    <location>
        <begin position="29"/>
        <end position="146"/>
    </location>
</feature>
<accession>A0ABS1TN33</accession>
<gene>
    <name evidence="2" type="ORF">JK635_07930</name>
</gene>
<proteinExistence type="predicted"/>
<dbReference type="RefSeq" id="WP_202653417.1">
    <property type="nucleotide sequence ID" value="NZ_JAESWB010000134.1"/>
</dbReference>
<dbReference type="Proteomes" id="UP000623967">
    <property type="component" value="Unassembled WGS sequence"/>
</dbReference>
<name>A0ABS1TN33_9BACI</name>
<organism evidence="2 3">
    <name type="scientific">Neobacillus paridis</name>
    <dbReference type="NCBI Taxonomy" id="2803862"/>
    <lineage>
        <taxon>Bacteria</taxon>
        <taxon>Bacillati</taxon>
        <taxon>Bacillota</taxon>
        <taxon>Bacilli</taxon>
        <taxon>Bacillales</taxon>
        <taxon>Bacillaceae</taxon>
        <taxon>Neobacillus</taxon>
    </lineage>
</organism>
<protein>
    <recommendedName>
        <fullName evidence="4">DUF4878 domain-containing protein</fullName>
    </recommendedName>
</protein>
<evidence type="ECO:0008006" key="4">
    <source>
        <dbReference type="Google" id="ProtNLM"/>
    </source>
</evidence>
<feature type="signal peptide" evidence="1">
    <location>
        <begin position="1"/>
        <end position="28"/>
    </location>
</feature>
<evidence type="ECO:0000313" key="2">
    <source>
        <dbReference type="EMBL" id="MBL4952139.1"/>
    </source>
</evidence>
<dbReference type="EMBL" id="JAESWB010000134">
    <property type="protein sequence ID" value="MBL4952139.1"/>
    <property type="molecule type" value="Genomic_DNA"/>
</dbReference>